<evidence type="ECO:0008006" key="4">
    <source>
        <dbReference type="Google" id="ProtNLM"/>
    </source>
</evidence>
<evidence type="ECO:0000256" key="1">
    <source>
        <dbReference type="SAM" id="Phobius"/>
    </source>
</evidence>
<feature type="transmembrane region" description="Helical" evidence="1">
    <location>
        <begin position="73"/>
        <end position="98"/>
    </location>
</feature>
<evidence type="ECO:0000313" key="3">
    <source>
        <dbReference type="Proteomes" id="UP000240357"/>
    </source>
</evidence>
<gene>
    <name evidence="2" type="ORF">AHMF7605_05595</name>
</gene>
<keyword evidence="1" id="KW-0812">Transmembrane</keyword>
<keyword evidence="3" id="KW-1185">Reference proteome</keyword>
<name>A0A2T2YBZ9_9BACT</name>
<dbReference type="Pfam" id="PF13858">
    <property type="entry name" value="DUF4199"/>
    <property type="match status" value="1"/>
</dbReference>
<dbReference type="OrthoDB" id="979246at2"/>
<reference evidence="2 3" key="1">
    <citation type="submission" date="2018-03" db="EMBL/GenBank/DDBJ databases">
        <title>Adhaeribacter sp. HMF7605 Genome sequencing and assembly.</title>
        <authorList>
            <person name="Kang H."/>
            <person name="Kang J."/>
            <person name="Cha I."/>
            <person name="Kim H."/>
            <person name="Joh K."/>
        </authorList>
    </citation>
    <scope>NUCLEOTIDE SEQUENCE [LARGE SCALE GENOMIC DNA]</scope>
    <source>
        <strain evidence="2 3">HMF7605</strain>
    </source>
</reference>
<feature type="transmembrane region" description="Helical" evidence="1">
    <location>
        <begin position="41"/>
        <end position="61"/>
    </location>
</feature>
<evidence type="ECO:0000313" key="2">
    <source>
        <dbReference type="EMBL" id="PSR53037.1"/>
    </source>
</evidence>
<feature type="transmembrane region" description="Helical" evidence="1">
    <location>
        <begin position="12"/>
        <end position="29"/>
    </location>
</feature>
<keyword evidence="1" id="KW-1133">Transmembrane helix</keyword>
<accession>A0A2T2YBZ9</accession>
<dbReference type="AlphaFoldDB" id="A0A2T2YBZ9"/>
<proteinExistence type="predicted"/>
<dbReference type="EMBL" id="PYFT01000001">
    <property type="protein sequence ID" value="PSR53037.1"/>
    <property type="molecule type" value="Genomic_DNA"/>
</dbReference>
<feature type="transmembrane region" description="Helical" evidence="1">
    <location>
        <begin position="118"/>
        <end position="145"/>
    </location>
</feature>
<sequence length="161" mass="18000">MASNTPSLEKTGIRYGIYGGLAMIVYFLILKVIGLDSNDTVRFLGMLLIIVATGMAIYYYSRHKSKGMYYLSGLGIGFIVGLVSALVNGIFMFLYTYFVDQKFTADLRTQDYFGSNLSPLMLFGANALLGIMIGAFTGYITMMYFDRSRSEDKVRKEANEI</sequence>
<dbReference type="RefSeq" id="WP_106927263.1">
    <property type="nucleotide sequence ID" value="NZ_PYFT01000001.1"/>
</dbReference>
<keyword evidence="1" id="KW-0472">Membrane</keyword>
<dbReference type="InterPro" id="IPR025250">
    <property type="entry name" value="DUF4199"/>
</dbReference>
<dbReference type="Proteomes" id="UP000240357">
    <property type="component" value="Unassembled WGS sequence"/>
</dbReference>
<comment type="caution">
    <text evidence="2">The sequence shown here is derived from an EMBL/GenBank/DDBJ whole genome shotgun (WGS) entry which is preliminary data.</text>
</comment>
<protein>
    <recommendedName>
        <fullName evidence="4">DUF4199 domain-containing protein</fullName>
    </recommendedName>
</protein>
<organism evidence="2 3">
    <name type="scientific">Adhaeribacter arboris</name>
    <dbReference type="NCBI Taxonomy" id="2072846"/>
    <lineage>
        <taxon>Bacteria</taxon>
        <taxon>Pseudomonadati</taxon>
        <taxon>Bacteroidota</taxon>
        <taxon>Cytophagia</taxon>
        <taxon>Cytophagales</taxon>
        <taxon>Hymenobacteraceae</taxon>
        <taxon>Adhaeribacter</taxon>
    </lineage>
</organism>